<protein>
    <recommendedName>
        <fullName evidence="2">Asl1-like glycosyl hydrolase catalytic domain-containing protein</fullName>
    </recommendedName>
</protein>
<dbReference type="InterPro" id="IPR053183">
    <property type="entry name" value="ASL1"/>
</dbReference>
<dbReference type="Proteomes" id="UP001383192">
    <property type="component" value="Unassembled WGS sequence"/>
</dbReference>
<feature type="signal peptide" evidence="1">
    <location>
        <begin position="1"/>
        <end position="16"/>
    </location>
</feature>
<dbReference type="InterPro" id="IPR017853">
    <property type="entry name" value="GH"/>
</dbReference>
<evidence type="ECO:0000259" key="2">
    <source>
        <dbReference type="Pfam" id="PF11790"/>
    </source>
</evidence>
<name>A0AAW0CQD1_9AGAR</name>
<dbReference type="GO" id="GO:0071966">
    <property type="term" value="P:fungal-type cell wall polysaccharide metabolic process"/>
    <property type="evidence" value="ECO:0007669"/>
    <property type="project" value="TreeGrafter"/>
</dbReference>
<keyword evidence="4" id="KW-1185">Reference proteome</keyword>
<sequence>MFGFTTLLLLPLIVSAAKNPKRGIAYPVESGAPLNLAGGANSVISWEYDWAINPPSGLPSGIQHVPMQWDEQNIAGLADKIGNAKFLLGFNEPERPEQANISPGDAARLWKDNIQKLSPGVKLGAPAVAAGPAGQQWLDQFFAACSGCTFDFLPIHWYGEGAENFNGYVREMRDKYKKPIWVTEFAPTGGDVTAFMKDTLSFLDNESSVERYAWFAYTATPASGLKSGLLDGNNLNALGKFYVNNA</sequence>
<dbReference type="EMBL" id="JAYKXP010000036">
    <property type="protein sequence ID" value="KAK7040703.1"/>
    <property type="molecule type" value="Genomic_DNA"/>
</dbReference>
<dbReference type="AlphaFoldDB" id="A0AAW0CQD1"/>
<reference evidence="3 4" key="1">
    <citation type="submission" date="2024-01" db="EMBL/GenBank/DDBJ databases">
        <title>A draft genome for a cacao thread blight-causing isolate of Paramarasmius palmivorus.</title>
        <authorList>
            <person name="Baruah I.K."/>
            <person name="Bukari Y."/>
            <person name="Amoako-Attah I."/>
            <person name="Meinhardt L.W."/>
            <person name="Bailey B.A."/>
            <person name="Cohen S.P."/>
        </authorList>
    </citation>
    <scope>NUCLEOTIDE SEQUENCE [LARGE SCALE GENOMIC DNA]</scope>
    <source>
        <strain evidence="3 4">GH-12</strain>
    </source>
</reference>
<dbReference type="Gene3D" id="3.20.20.80">
    <property type="entry name" value="Glycosidases"/>
    <property type="match status" value="1"/>
</dbReference>
<comment type="caution">
    <text evidence="3">The sequence shown here is derived from an EMBL/GenBank/DDBJ whole genome shotgun (WGS) entry which is preliminary data.</text>
</comment>
<organism evidence="3 4">
    <name type="scientific">Paramarasmius palmivorus</name>
    <dbReference type="NCBI Taxonomy" id="297713"/>
    <lineage>
        <taxon>Eukaryota</taxon>
        <taxon>Fungi</taxon>
        <taxon>Dikarya</taxon>
        <taxon>Basidiomycota</taxon>
        <taxon>Agaricomycotina</taxon>
        <taxon>Agaricomycetes</taxon>
        <taxon>Agaricomycetidae</taxon>
        <taxon>Agaricales</taxon>
        <taxon>Marasmiineae</taxon>
        <taxon>Marasmiaceae</taxon>
        <taxon>Paramarasmius</taxon>
    </lineage>
</organism>
<feature type="chain" id="PRO_5044024359" description="Asl1-like glycosyl hydrolase catalytic domain-containing protein" evidence="1">
    <location>
        <begin position="17"/>
        <end position="246"/>
    </location>
</feature>
<evidence type="ECO:0000256" key="1">
    <source>
        <dbReference type="SAM" id="SignalP"/>
    </source>
</evidence>
<dbReference type="InterPro" id="IPR024655">
    <property type="entry name" value="Asl1_glyco_hydro_catalytic"/>
</dbReference>
<dbReference type="SUPFAM" id="SSF51445">
    <property type="entry name" value="(Trans)glycosidases"/>
    <property type="match status" value="1"/>
</dbReference>
<feature type="domain" description="Asl1-like glycosyl hydrolase catalytic" evidence="2">
    <location>
        <begin position="35"/>
        <end position="242"/>
    </location>
</feature>
<keyword evidence="1" id="KW-0732">Signal</keyword>
<dbReference type="PANTHER" id="PTHR34154">
    <property type="entry name" value="ALKALI-SENSITIVE LINKAGE PROTEIN 1"/>
    <property type="match status" value="1"/>
</dbReference>
<evidence type="ECO:0000313" key="3">
    <source>
        <dbReference type="EMBL" id="KAK7040703.1"/>
    </source>
</evidence>
<dbReference type="GO" id="GO:0009277">
    <property type="term" value="C:fungal-type cell wall"/>
    <property type="evidence" value="ECO:0007669"/>
    <property type="project" value="TreeGrafter"/>
</dbReference>
<accession>A0AAW0CQD1</accession>
<dbReference type="PANTHER" id="PTHR34154:SF3">
    <property type="entry name" value="ALKALI-SENSITIVE LINKAGE PROTEIN 1"/>
    <property type="match status" value="1"/>
</dbReference>
<dbReference type="Pfam" id="PF11790">
    <property type="entry name" value="Glyco_hydro_cc"/>
    <property type="match status" value="1"/>
</dbReference>
<evidence type="ECO:0000313" key="4">
    <source>
        <dbReference type="Proteomes" id="UP001383192"/>
    </source>
</evidence>
<proteinExistence type="predicted"/>
<gene>
    <name evidence="3" type="ORF">VNI00_009609</name>
</gene>